<feature type="region of interest" description="Disordered" evidence="1">
    <location>
        <begin position="21"/>
        <end position="47"/>
    </location>
</feature>
<evidence type="ECO:0000313" key="3">
    <source>
        <dbReference type="Proteomes" id="UP000061018"/>
    </source>
</evidence>
<accession>A0A0K2ATT9</accession>
<feature type="compositionally biased region" description="Pro residues" evidence="1">
    <location>
        <begin position="28"/>
        <end position="38"/>
    </location>
</feature>
<dbReference type="AlphaFoldDB" id="A0A0K2ATT9"/>
<protein>
    <submittedName>
        <fullName evidence="2">Uncharacterized protein</fullName>
    </submittedName>
</protein>
<name>A0A0K2ATT9_STRA7</name>
<evidence type="ECO:0000256" key="1">
    <source>
        <dbReference type="SAM" id="MobiDB-lite"/>
    </source>
</evidence>
<dbReference type="EMBL" id="CP012382">
    <property type="protein sequence ID" value="AKZ56403.1"/>
    <property type="molecule type" value="Genomic_DNA"/>
</dbReference>
<organism evidence="2 3">
    <name type="scientific">Streptomyces ambofaciens (strain ATCC 23877 / 3486 / DSM 40053 / JCM 4204 / NBRC 12836 / NRRL B-2516)</name>
    <dbReference type="NCBI Taxonomy" id="278992"/>
    <lineage>
        <taxon>Bacteria</taxon>
        <taxon>Bacillati</taxon>
        <taxon>Actinomycetota</taxon>
        <taxon>Actinomycetes</taxon>
        <taxon>Kitasatosporales</taxon>
        <taxon>Streptomycetaceae</taxon>
        <taxon>Streptomyces</taxon>
    </lineage>
</organism>
<reference evidence="3" key="1">
    <citation type="journal article" date="2015" name="J. Biotechnol.">
        <title>Complete genome sequence of Streptomyces ambofaciens ATCC 23877, the spiramycin producer.</title>
        <authorList>
            <person name="Thibessard A."/>
            <person name="Haas D."/>
            <person name="Gerbaud C."/>
            <person name="Aigle B."/>
            <person name="Lautru S."/>
            <person name="Pernodet J.L."/>
            <person name="Leblond P."/>
        </authorList>
    </citation>
    <scope>NUCLEOTIDE SEQUENCE [LARGE SCALE GENOMIC DNA]</scope>
    <source>
        <strain evidence="3">ATCC 23877 / 3486 / DSM 40053 / JCM 4204 / NBRC 12836 / NRRL B-2516</strain>
    </source>
</reference>
<proteinExistence type="predicted"/>
<dbReference type="Proteomes" id="UP000061018">
    <property type="component" value="Chromosome"/>
</dbReference>
<dbReference type="KEGG" id="samb:SAM23877_3356"/>
<evidence type="ECO:0000313" key="2">
    <source>
        <dbReference type="EMBL" id="AKZ56403.1"/>
    </source>
</evidence>
<dbReference type="RefSeq" id="WP_053132881.1">
    <property type="nucleotide sequence ID" value="NZ_CP012382.1"/>
</dbReference>
<sequence>MPDPIGRLITRVSLLLRPRGAHRGAVPHPAPRIAPRPPATATITLPTHRSPYGLPTLLDGADTVAVRPYVLLRTSQELEAAA</sequence>
<gene>
    <name evidence="2" type="ORF">SAM23877_3356</name>
</gene>